<accession>A0A7Z0VMR4</accession>
<keyword evidence="3" id="KW-0227">DNA damage</keyword>
<dbReference type="Gene3D" id="1.10.1670.40">
    <property type="match status" value="1"/>
</dbReference>
<protein>
    <recommendedName>
        <fullName evidence="2">DNA-3-methyladenine glycosylase II</fullName>
        <ecNumber evidence="2">3.2.2.21</ecNumber>
    </recommendedName>
</protein>
<dbReference type="Pfam" id="PF00730">
    <property type="entry name" value="HhH-GPD"/>
    <property type="match status" value="1"/>
</dbReference>
<feature type="domain" description="HhH-GPD" evidence="5">
    <location>
        <begin position="71"/>
        <end position="226"/>
    </location>
</feature>
<reference evidence="6 7" key="1">
    <citation type="submission" date="2016-06" db="EMBL/GenBank/DDBJ databases">
        <title>Genome sequence of endosymbiont of Candidatus Endolucinida thiodiazotropha.</title>
        <authorList>
            <person name="Poehlein A."/>
            <person name="Koenig S."/>
            <person name="Heiden S.E."/>
            <person name="Thuermer A."/>
            <person name="Voget S."/>
            <person name="Daniel R."/>
            <person name="Markert S."/>
            <person name="Gros O."/>
            <person name="Schweder T."/>
        </authorList>
    </citation>
    <scope>NUCLEOTIDE SEQUENCE [LARGE SCALE GENOMIC DNA]</scope>
    <source>
        <strain evidence="6 7">COS</strain>
    </source>
</reference>
<organism evidence="6 7">
    <name type="scientific">Candidatus Thiodiazotropha endolucinida</name>
    <dbReference type="NCBI Taxonomy" id="1655433"/>
    <lineage>
        <taxon>Bacteria</taxon>
        <taxon>Pseudomonadati</taxon>
        <taxon>Pseudomonadota</taxon>
        <taxon>Gammaproteobacteria</taxon>
        <taxon>Chromatiales</taxon>
        <taxon>Sedimenticolaceae</taxon>
        <taxon>Candidatus Thiodiazotropha</taxon>
    </lineage>
</organism>
<evidence type="ECO:0000313" key="7">
    <source>
        <dbReference type="Proteomes" id="UP000094769"/>
    </source>
</evidence>
<dbReference type="PANTHER" id="PTHR43003:SF5">
    <property type="entry name" value="DNA-3-METHYLADENINE GLYCOSYLASE"/>
    <property type="match status" value="1"/>
</dbReference>
<evidence type="ECO:0000256" key="2">
    <source>
        <dbReference type="ARBA" id="ARBA00012000"/>
    </source>
</evidence>
<dbReference type="SMART" id="SM00478">
    <property type="entry name" value="ENDO3c"/>
    <property type="match status" value="1"/>
</dbReference>
<dbReference type="SUPFAM" id="SSF48150">
    <property type="entry name" value="DNA-glycosylase"/>
    <property type="match status" value="1"/>
</dbReference>
<dbReference type="GO" id="GO:0006285">
    <property type="term" value="P:base-excision repair, AP site formation"/>
    <property type="evidence" value="ECO:0007669"/>
    <property type="project" value="TreeGrafter"/>
</dbReference>
<dbReference type="EC" id="3.2.2.21" evidence="2"/>
<dbReference type="GO" id="GO:0032131">
    <property type="term" value="F:alkylated DNA binding"/>
    <property type="evidence" value="ECO:0007669"/>
    <property type="project" value="TreeGrafter"/>
</dbReference>
<dbReference type="InterPro" id="IPR051912">
    <property type="entry name" value="Alkylbase_DNA_Glycosylase/TA"/>
</dbReference>
<dbReference type="Proteomes" id="UP000094769">
    <property type="component" value="Unassembled WGS sequence"/>
</dbReference>
<keyword evidence="4" id="KW-0234">DNA repair</keyword>
<dbReference type="GO" id="GO:0006307">
    <property type="term" value="P:DNA alkylation repair"/>
    <property type="evidence" value="ECO:0007669"/>
    <property type="project" value="TreeGrafter"/>
</dbReference>
<proteinExistence type="predicted"/>
<comment type="caution">
    <text evidence="6">The sequence shown here is derived from an EMBL/GenBank/DDBJ whole genome shotgun (WGS) entry which is preliminary data.</text>
</comment>
<evidence type="ECO:0000256" key="3">
    <source>
        <dbReference type="ARBA" id="ARBA00022763"/>
    </source>
</evidence>
<dbReference type="InterPro" id="IPR011257">
    <property type="entry name" value="DNA_glycosylase"/>
</dbReference>
<dbReference type="AlphaFoldDB" id="A0A7Z0VMR4"/>
<comment type="catalytic activity">
    <reaction evidence="1">
        <text>Hydrolysis of alkylated DNA, releasing 3-methyladenine, 3-methylguanine, 7-methylguanine and 7-methyladenine.</text>
        <dbReference type="EC" id="3.2.2.21"/>
    </reaction>
</comment>
<keyword evidence="6" id="KW-0326">Glycosidase</keyword>
<evidence type="ECO:0000259" key="5">
    <source>
        <dbReference type="SMART" id="SM00478"/>
    </source>
</evidence>
<name>A0A7Z0VMR4_9GAMM</name>
<evidence type="ECO:0000256" key="4">
    <source>
        <dbReference type="ARBA" id="ARBA00023204"/>
    </source>
</evidence>
<evidence type="ECO:0000313" key="6">
    <source>
        <dbReference type="EMBL" id="ODJ88548.1"/>
    </source>
</evidence>
<evidence type="ECO:0000256" key="1">
    <source>
        <dbReference type="ARBA" id="ARBA00000086"/>
    </source>
</evidence>
<dbReference type="GO" id="GO:0032993">
    <property type="term" value="C:protein-DNA complex"/>
    <property type="evidence" value="ECO:0007669"/>
    <property type="project" value="TreeGrafter"/>
</dbReference>
<gene>
    <name evidence="6" type="primary">alkA</name>
    <name evidence="6" type="ORF">CODIS_10940</name>
</gene>
<dbReference type="Gene3D" id="1.10.340.30">
    <property type="entry name" value="Hypothetical protein, domain 2"/>
    <property type="match status" value="1"/>
</dbReference>
<keyword evidence="6" id="KW-0378">Hydrolase</keyword>
<dbReference type="InterPro" id="IPR003265">
    <property type="entry name" value="HhH-GPD_domain"/>
</dbReference>
<dbReference type="GO" id="GO:0043916">
    <property type="term" value="F:DNA-7-methylguanine glycosylase activity"/>
    <property type="evidence" value="ECO:0007669"/>
    <property type="project" value="TreeGrafter"/>
</dbReference>
<dbReference type="GO" id="GO:0008725">
    <property type="term" value="F:DNA-3-methyladenine glycosylase activity"/>
    <property type="evidence" value="ECO:0007669"/>
    <property type="project" value="TreeGrafter"/>
</dbReference>
<keyword evidence="7" id="KW-1185">Reference proteome</keyword>
<dbReference type="PANTHER" id="PTHR43003">
    <property type="entry name" value="DNA-3-METHYLADENINE GLYCOSYLASE"/>
    <property type="match status" value="1"/>
</dbReference>
<dbReference type="CDD" id="cd00056">
    <property type="entry name" value="ENDO3c"/>
    <property type="match status" value="1"/>
</dbReference>
<dbReference type="GO" id="GO:0005737">
    <property type="term" value="C:cytoplasm"/>
    <property type="evidence" value="ECO:0007669"/>
    <property type="project" value="TreeGrafter"/>
</dbReference>
<sequence>MMITTEYAILPREPVFIYPSTTASMNTQHIAVGMKALSLVDPQLKQAYAELGPPSPRIRPKGFETFLSTIVSQQISTEAARAIMGRLKDCLPELSAGALLVTEDRVLRDAGLSFRKIEYAKGMAEAVVSGRFDIDGLVAMSDDDAIASITAIRGFGRWSAEIYLMFSLQRQDIFPADYLALRVAVGQLKNLPDKPSVKQARELVAHWSPWRSVGSLFLWHYYRGAPT</sequence>
<dbReference type="EMBL" id="MARB01000005">
    <property type="protein sequence ID" value="ODJ88548.1"/>
    <property type="molecule type" value="Genomic_DNA"/>
</dbReference>